<dbReference type="EMBL" id="VOSC01000012">
    <property type="protein sequence ID" value="TXE12737.1"/>
    <property type="molecule type" value="Genomic_DNA"/>
</dbReference>
<dbReference type="InterPro" id="IPR026444">
    <property type="entry name" value="Secre_tail"/>
</dbReference>
<dbReference type="InterPro" id="IPR000421">
    <property type="entry name" value="FA58C"/>
</dbReference>
<dbReference type="AlphaFoldDB" id="A0A5C7AX32"/>
<accession>A0A5C7AX32</accession>
<feature type="chain" id="PRO_5022801761" evidence="3">
    <location>
        <begin position="24"/>
        <end position="725"/>
    </location>
</feature>
<gene>
    <name evidence="6" type="ORF">FUA26_02765</name>
</gene>
<dbReference type="OrthoDB" id="9766741at2"/>
<keyword evidence="2 3" id="KW-0732">Signal</keyword>
<dbReference type="GO" id="GO:0005975">
    <property type="term" value="P:carbohydrate metabolic process"/>
    <property type="evidence" value="ECO:0007669"/>
    <property type="project" value="InterPro"/>
</dbReference>
<comment type="caution">
    <text evidence="6">The sequence shown here is derived from an EMBL/GenBank/DDBJ whole genome shotgun (WGS) entry which is preliminary data.</text>
</comment>
<dbReference type="Pfam" id="PF00722">
    <property type="entry name" value="Glyco_hydro_16"/>
    <property type="match status" value="1"/>
</dbReference>
<dbReference type="PROSITE" id="PS50022">
    <property type="entry name" value="FA58C_3"/>
    <property type="match status" value="1"/>
</dbReference>
<evidence type="ECO:0000256" key="1">
    <source>
        <dbReference type="ARBA" id="ARBA00006865"/>
    </source>
</evidence>
<evidence type="ECO:0000256" key="2">
    <source>
        <dbReference type="ARBA" id="ARBA00022729"/>
    </source>
</evidence>
<protein>
    <submittedName>
        <fullName evidence="6">Family 16 glycosylhydrolase</fullName>
    </submittedName>
</protein>
<proteinExistence type="inferred from homology"/>
<dbReference type="GO" id="GO:0004553">
    <property type="term" value="F:hydrolase activity, hydrolyzing O-glycosyl compounds"/>
    <property type="evidence" value="ECO:0007669"/>
    <property type="project" value="InterPro"/>
</dbReference>
<dbReference type="PROSITE" id="PS51762">
    <property type="entry name" value="GH16_2"/>
    <property type="match status" value="1"/>
</dbReference>
<dbReference type="RefSeq" id="WP_147131264.1">
    <property type="nucleotide sequence ID" value="NZ_VOSC01000012.1"/>
</dbReference>
<dbReference type="PROSITE" id="PS51257">
    <property type="entry name" value="PROKAR_LIPOPROTEIN"/>
    <property type="match status" value="1"/>
</dbReference>
<dbReference type="Pfam" id="PF18962">
    <property type="entry name" value="Por_Secre_tail"/>
    <property type="match status" value="1"/>
</dbReference>
<dbReference type="InterPro" id="IPR013320">
    <property type="entry name" value="ConA-like_dom_sf"/>
</dbReference>
<dbReference type="SUPFAM" id="SSF49785">
    <property type="entry name" value="Galactose-binding domain-like"/>
    <property type="match status" value="1"/>
</dbReference>
<evidence type="ECO:0000259" key="5">
    <source>
        <dbReference type="PROSITE" id="PS51762"/>
    </source>
</evidence>
<comment type="similarity">
    <text evidence="1">Belongs to the glycosyl hydrolase 16 family.</text>
</comment>
<sequence>MKTTKTLIVVIFILLACKFSLHAQLPAEIDSSWEMVWNDEFNVPNNQLEQKWGFQNGPSGHILSGRYRDNVTTNNGVLEIEYRHEQKNGQDYTSGNMWTNQEFQYGYFECRYKYAAAGATNNSFWIMNRSYESITPPGRGFELDINEGHFPNEVNTNIHKFDEGFANRTTDSKSYVYGVEPGVSLPLEIPITTKKIRFSSNNNAHFHIRELRVYNDNNRNFPDVYSETADSDVPGLVNHARASGTQITVSGTYSTAYNHDKANMVDGNVAVNSWVSQINGQKWVELEWSQNKTVGCVQFINGWDGPNWKGLISDYKVEYWNGSSWVTIAETDTAGATNFAEVYHTYGFKWDENEFVWYFDGEEIRRTPNTHAYGFAPIWLSGAVIAWSGPVVPSEIDGTKMRVDYVRVYKKKNNPPSGSDTLTSINSGATSVSQGQIITATVEYDALTTRDLRVNLKSNNGTLYGHQIKTVGAGSGTETFSITTTGVPVGSGYKLETYMSPQGGDWNNRVAGIISTPNNISVTQPAPATDDIVSITGPNSFSQNQNISATVNYSTTTARDLRVNFKSSNGTLYGHQIKTVTGSGSENFSFTTTGNPPVGNGYILQTYMSPVGGNWNNRIGDAVEKTNISVTSESLKTNSAKSKSAENDFALFPNPVKNELRVMLPKGDLKNNAYLYIYNSLGSEVMKKSITNSDITLGLSSIPSGMYIIKVLNGNALFTEIFIKE</sequence>
<dbReference type="InterPro" id="IPR000757">
    <property type="entry name" value="Beta-glucanase-like"/>
</dbReference>
<evidence type="ECO:0000313" key="6">
    <source>
        <dbReference type="EMBL" id="TXE12737.1"/>
    </source>
</evidence>
<keyword evidence="6" id="KW-0378">Hydrolase</keyword>
<evidence type="ECO:0000259" key="4">
    <source>
        <dbReference type="PROSITE" id="PS50022"/>
    </source>
</evidence>
<keyword evidence="7" id="KW-1185">Reference proteome</keyword>
<organism evidence="6 7">
    <name type="scientific">Seonamhaeicola algicola</name>
    <dbReference type="NCBI Taxonomy" id="1719036"/>
    <lineage>
        <taxon>Bacteria</taxon>
        <taxon>Pseudomonadati</taxon>
        <taxon>Bacteroidota</taxon>
        <taxon>Flavobacteriia</taxon>
        <taxon>Flavobacteriales</taxon>
        <taxon>Flavobacteriaceae</taxon>
    </lineage>
</organism>
<feature type="signal peptide" evidence="3">
    <location>
        <begin position="1"/>
        <end position="23"/>
    </location>
</feature>
<name>A0A5C7AX32_9FLAO</name>
<evidence type="ECO:0000313" key="7">
    <source>
        <dbReference type="Proteomes" id="UP000321790"/>
    </source>
</evidence>
<feature type="domain" description="F5/8 type C" evidence="4">
    <location>
        <begin position="229"/>
        <end position="330"/>
    </location>
</feature>
<dbReference type="SUPFAM" id="SSF49899">
    <property type="entry name" value="Concanavalin A-like lectins/glucanases"/>
    <property type="match status" value="1"/>
</dbReference>
<reference evidence="7" key="1">
    <citation type="submission" date="2019-08" db="EMBL/GenBank/DDBJ databases">
        <title>Seonamhaeicola sediminis sp. nov., isolated from marine sediment.</title>
        <authorList>
            <person name="Cao W.R."/>
        </authorList>
    </citation>
    <scope>NUCLEOTIDE SEQUENCE [LARGE SCALE GENOMIC DNA]</scope>
    <source>
        <strain evidence="7">Gy8</strain>
    </source>
</reference>
<dbReference type="NCBIfam" id="TIGR04183">
    <property type="entry name" value="Por_Secre_tail"/>
    <property type="match status" value="1"/>
</dbReference>
<evidence type="ECO:0000256" key="3">
    <source>
        <dbReference type="SAM" id="SignalP"/>
    </source>
</evidence>
<dbReference type="Proteomes" id="UP000321790">
    <property type="component" value="Unassembled WGS sequence"/>
</dbReference>
<feature type="domain" description="GH16" evidence="5">
    <location>
        <begin position="129"/>
        <end position="414"/>
    </location>
</feature>
<dbReference type="InterPro" id="IPR008979">
    <property type="entry name" value="Galactose-bd-like_sf"/>
</dbReference>
<dbReference type="Gene3D" id="2.60.120.200">
    <property type="match status" value="2"/>
</dbReference>